<dbReference type="EMBL" id="QANS01000004">
    <property type="protein sequence ID" value="PTU31009.1"/>
    <property type="molecule type" value="Genomic_DNA"/>
</dbReference>
<keyword evidence="2" id="KW-1185">Reference proteome</keyword>
<gene>
    <name evidence="1" type="ORF">CJD38_11950</name>
</gene>
<dbReference type="Proteomes" id="UP000244248">
    <property type="component" value="Unassembled WGS sequence"/>
</dbReference>
<proteinExistence type="predicted"/>
<organism evidence="1 2">
    <name type="scientific">Stenotrophobium rhamnosiphilum</name>
    <dbReference type="NCBI Taxonomy" id="2029166"/>
    <lineage>
        <taxon>Bacteria</taxon>
        <taxon>Pseudomonadati</taxon>
        <taxon>Pseudomonadota</taxon>
        <taxon>Gammaproteobacteria</taxon>
        <taxon>Nevskiales</taxon>
        <taxon>Nevskiaceae</taxon>
        <taxon>Stenotrophobium</taxon>
    </lineage>
</organism>
<reference evidence="1 2" key="1">
    <citation type="submission" date="2018-04" db="EMBL/GenBank/DDBJ databases">
        <title>Novel species isolated from glacier.</title>
        <authorList>
            <person name="Liu Q."/>
            <person name="Xin Y.-H."/>
        </authorList>
    </citation>
    <scope>NUCLEOTIDE SEQUENCE [LARGE SCALE GENOMIC DNA]</scope>
    <source>
        <strain evidence="1 2">GT1R17</strain>
    </source>
</reference>
<protein>
    <submittedName>
        <fullName evidence="1">Uncharacterized protein</fullName>
    </submittedName>
</protein>
<name>A0A2T5MEP1_9GAMM</name>
<evidence type="ECO:0000313" key="2">
    <source>
        <dbReference type="Proteomes" id="UP000244248"/>
    </source>
</evidence>
<dbReference type="AlphaFoldDB" id="A0A2T5MEP1"/>
<sequence length="163" mass="18211">MQPPPESGALKLDQTIQDLKEEVLQFNSDASALEQNSLYPSYSRTSVFLGVRLSGLLIKEFSVTFDGGAPEKFTFDEIESLAFLQNKGLRRVMRVNLEPGQHKIRAEFIAQFADAKPDALPITGNLEAIFDKNYNNTDLGLMLVRTGFRAEPSLTLEQTRSAR</sequence>
<evidence type="ECO:0000313" key="1">
    <source>
        <dbReference type="EMBL" id="PTU31009.1"/>
    </source>
</evidence>
<accession>A0A2T5MEP1</accession>
<comment type="caution">
    <text evidence="1">The sequence shown here is derived from an EMBL/GenBank/DDBJ whole genome shotgun (WGS) entry which is preliminary data.</text>
</comment>